<name>A0A846RMH2_9MICC</name>
<keyword evidence="2" id="KW-0378">Hydrolase</keyword>
<evidence type="ECO:0000313" key="2">
    <source>
        <dbReference type="EMBL" id="NJC21337.1"/>
    </source>
</evidence>
<dbReference type="InterPro" id="IPR006680">
    <property type="entry name" value="Amidohydro-rel"/>
</dbReference>
<dbReference type="PANTHER" id="PTHR43135">
    <property type="entry name" value="ALPHA-D-RIBOSE 1-METHYLPHOSPHONATE 5-TRIPHOSPHATE DIPHOSPHATASE"/>
    <property type="match status" value="1"/>
</dbReference>
<feature type="domain" description="Amidohydrolase-related" evidence="1">
    <location>
        <begin position="68"/>
        <end position="417"/>
    </location>
</feature>
<comment type="caution">
    <text evidence="2">The sequence shown here is derived from an EMBL/GenBank/DDBJ whole genome shotgun (WGS) entry which is preliminary data.</text>
</comment>
<dbReference type="Proteomes" id="UP000547458">
    <property type="component" value="Unassembled WGS sequence"/>
</dbReference>
<dbReference type="RefSeq" id="WP_209066469.1">
    <property type="nucleotide sequence ID" value="NZ_JAATJL010000001.1"/>
</dbReference>
<dbReference type="SUPFAM" id="SSF51556">
    <property type="entry name" value="Metallo-dependent hydrolases"/>
    <property type="match status" value="1"/>
</dbReference>
<dbReference type="GO" id="GO:0016810">
    <property type="term" value="F:hydrolase activity, acting on carbon-nitrogen (but not peptide) bonds"/>
    <property type="evidence" value="ECO:0007669"/>
    <property type="project" value="InterPro"/>
</dbReference>
<protein>
    <submittedName>
        <fullName evidence="2">Imidazolonepropionase-like amidohydrolase</fullName>
    </submittedName>
</protein>
<proteinExistence type="predicted"/>
<sequence length="432" mass="45252">MNTDRNQGTDQESDRMIIRNAVIIDGTGGAPNPGYTVVVIAGKIDWIGPAADEPNVVDAQVIDGTGMYLTPGFIDAHVHLTMPAGQLGGARMLDLPPRYGYYSAIPILKATLDAGITTARDLGGIDMATDVAIREGIIEGPELIYAYRALGPTGGHGDFRTCCGFNLGQAVSPNGDIGFLTDGVDQAIRNTREVMRLGAKVIKVMASGGVWSPRDQPWHDGLNVDEMRAVVEEAASHDVPVAAHAQSARSIANALKAGVRSIEHAYEIDDAAIGLMLERGAFMVPTLSTGTTPPDPAKAAPYAVEKKLRLQEKLQTCVANAVAAGVRVAMGTDAGVCPHGTNLTELGHLVDLGMKPIDAINAGTLNAAELLQIDNRTGSIELGKEADLVLTPVDPLAGIHQLGNPDNIAVVVAKGRLKKNLLAAIPALEPVS</sequence>
<accession>A0A846RMH2</accession>
<dbReference type="InterPro" id="IPR011059">
    <property type="entry name" value="Metal-dep_hydrolase_composite"/>
</dbReference>
<dbReference type="Gene3D" id="3.20.20.140">
    <property type="entry name" value="Metal-dependent hydrolases"/>
    <property type="match status" value="1"/>
</dbReference>
<dbReference type="Pfam" id="PF01979">
    <property type="entry name" value="Amidohydro_1"/>
    <property type="match status" value="1"/>
</dbReference>
<dbReference type="InterPro" id="IPR057744">
    <property type="entry name" value="OTAase-like"/>
</dbReference>
<dbReference type="Gene3D" id="2.30.40.10">
    <property type="entry name" value="Urease, subunit C, domain 1"/>
    <property type="match status" value="1"/>
</dbReference>
<keyword evidence="3" id="KW-1185">Reference proteome</keyword>
<evidence type="ECO:0000259" key="1">
    <source>
        <dbReference type="Pfam" id="PF01979"/>
    </source>
</evidence>
<dbReference type="CDD" id="cd01299">
    <property type="entry name" value="Met_dep_hydrolase_A"/>
    <property type="match status" value="1"/>
</dbReference>
<dbReference type="InterPro" id="IPR051781">
    <property type="entry name" value="Metallo-dep_Hydrolase"/>
</dbReference>
<evidence type="ECO:0000313" key="3">
    <source>
        <dbReference type="Proteomes" id="UP000547458"/>
    </source>
</evidence>
<dbReference type="SUPFAM" id="SSF51338">
    <property type="entry name" value="Composite domain of metallo-dependent hydrolases"/>
    <property type="match status" value="1"/>
</dbReference>
<dbReference type="InterPro" id="IPR032466">
    <property type="entry name" value="Metal_Hydrolase"/>
</dbReference>
<reference evidence="2 3" key="1">
    <citation type="submission" date="2020-03" db="EMBL/GenBank/DDBJ databases">
        <title>Sequencing the genomes of 1000 actinobacteria strains.</title>
        <authorList>
            <person name="Klenk H.-P."/>
        </authorList>
    </citation>
    <scope>NUCLEOTIDE SEQUENCE [LARGE SCALE GENOMIC DNA]</scope>
    <source>
        <strain evidence="2 3">DSM 16403</strain>
    </source>
</reference>
<organism evidence="2 3">
    <name type="scientific">Arthrobacter pigmenti</name>
    <dbReference type="NCBI Taxonomy" id="271432"/>
    <lineage>
        <taxon>Bacteria</taxon>
        <taxon>Bacillati</taxon>
        <taxon>Actinomycetota</taxon>
        <taxon>Actinomycetes</taxon>
        <taxon>Micrococcales</taxon>
        <taxon>Micrococcaceae</taxon>
        <taxon>Arthrobacter</taxon>
    </lineage>
</organism>
<dbReference type="PANTHER" id="PTHR43135:SF3">
    <property type="entry name" value="ALPHA-D-RIBOSE 1-METHYLPHOSPHONATE 5-TRIPHOSPHATE DIPHOSPHATASE"/>
    <property type="match status" value="1"/>
</dbReference>
<dbReference type="AlphaFoldDB" id="A0A846RMH2"/>
<dbReference type="EMBL" id="JAATJL010000001">
    <property type="protein sequence ID" value="NJC21337.1"/>
    <property type="molecule type" value="Genomic_DNA"/>
</dbReference>
<gene>
    <name evidence="2" type="ORF">BJ994_000413</name>
</gene>